<proteinExistence type="predicted"/>
<comment type="caution">
    <text evidence="1">The sequence shown here is derived from an EMBL/GenBank/DDBJ whole genome shotgun (WGS) entry which is preliminary data.</text>
</comment>
<evidence type="ECO:0000313" key="2">
    <source>
        <dbReference type="Proteomes" id="UP000005178"/>
    </source>
</evidence>
<reference evidence="1" key="2">
    <citation type="submission" date="2013-08" db="EMBL/GenBank/DDBJ databases">
        <title>Draft genome sequence of Anaerofustis stercorihominis (DSM 17244).</title>
        <authorList>
            <person name="Sudarsanam P."/>
            <person name="Ley R."/>
            <person name="Guruge J."/>
            <person name="Turnbaugh P.J."/>
            <person name="Mahowald M."/>
            <person name="Liep D."/>
            <person name="Gordon J."/>
        </authorList>
    </citation>
    <scope>NUCLEOTIDE SEQUENCE</scope>
    <source>
        <strain evidence="1">DSM 17244</strain>
    </source>
</reference>
<evidence type="ECO:0000313" key="1">
    <source>
        <dbReference type="EMBL" id="EDS73288.1"/>
    </source>
</evidence>
<dbReference type="AlphaFoldDB" id="B1C8F1"/>
<accession>B1C8F1</accession>
<name>B1C8F1_9FIRM</name>
<sequence>MKIVKNDKWKLIFVSVNQMKSISKILLVQVLGIILTVDFY</sequence>
<dbReference type="HOGENOM" id="CLU_3284002_0_0_9"/>
<dbReference type="EMBL" id="ABIL02000005">
    <property type="protein sequence ID" value="EDS73288.1"/>
    <property type="molecule type" value="Genomic_DNA"/>
</dbReference>
<reference evidence="1" key="1">
    <citation type="submission" date="2008-01" db="EMBL/GenBank/DDBJ databases">
        <authorList>
            <person name="Fulton L."/>
            <person name="Clifton S."/>
            <person name="Fulton B."/>
            <person name="Xu J."/>
            <person name="Minx P."/>
            <person name="Pepin K.H."/>
            <person name="Johnson M."/>
            <person name="Thiruvilangam P."/>
            <person name="Bhonagiri V."/>
            <person name="Nash W.E."/>
            <person name="Mardis E.R."/>
            <person name="Wilson R.K."/>
        </authorList>
    </citation>
    <scope>NUCLEOTIDE SEQUENCE [LARGE SCALE GENOMIC DNA]</scope>
    <source>
        <strain evidence="1">DSM 17244</strain>
    </source>
</reference>
<protein>
    <submittedName>
        <fullName evidence="1">Uncharacterized protein</fullName>
    </submittedName>
</protein>
<dbReference type="Proteomes" id="UP000005178">
    <property type="component" value="Unassembled WGS sequence"/>
</dbReference>
<keyword evidence="2" id="KW-1185">Reference proteome</keyword>
<organism evidence="1 2">
    <name type="scientific">Anaerofustis stercorihominis DSM 17244</name>
    <dbReference type="NCBI Taxonomy" id="445971"/>
    <lineage>
        <taxon>Bacteria</taxon>
        <taxon>Bacillati</taxon>
        <taxon>Bacillota</taxon>
        <taxon>Clostridia</taxon>
        <taxon>Eubacteriales</taxon>
        <taxon>Eubacteriaceae</taxon>
        <taxon>Anaerofustis</taxon>
    </lineage>
</organism>
<gene>
    <name evidence="1" type="ORF">ANASTE_01008</name>
</gene>